<feature type="domain" description="Hemerythrin-like" evidence="5">
    <location>
        <begin position="81"/>
        <end position="220"/>
    </location>
</feature>
<evidence type="ECO:0000256" key="4">
    <source>
        <dbReference type="ARBA" id="ARBA00023004"/>
    </source>
</evidence>
<dbReference type="Pfam" id="PF01814">
    <property type="entry name" value="Hemerythrin"/>
    <property type="match status" value="1"/>
</dbReference>
<dbReference type="InterPro" id="IPR019903">
    <property type="entry name" value="RIC_family"/>
</dbReference>
<gene>
    <name evidence="6" type="ordered locus">A2cp1_1824</name>
</gene>
<keyword evidence="2" id="KW-0963">Cytoplasm</keyword>
<accession>B8J6I5</accession>
<dbReference type="PANTHER" id="PTHR36438">
    <property type="entry name" value="IRON-SULFUR CLUSTER REPAIR PROTEIN YTFE"/>
    <property type="match status" value="1"/>
</dbReference>
<evidence type="ECO:0000259" key="5">
    <source>
        <dbReference type="Pfam" id="PF01814"/>
    </source>
</evidence>
<name>B8J6I5_ANAD2</name>
<dbReference type="GO" id="GO:0005737">
    <property type="term" value="C:cytoplasm"/>
    <property type="evidence" value="ECO:0007669"/>
    <property type="project" value="UniProtKB-SubCell"/>
</dbReference>
<dbReference type="HOGENOM" id="CLU_076075_2_0_7"/>
<evidence type="ECO:0000256" key="3">
    <source>
        <dbReference type="ARBA" id="ARBA00022723"/>
    </source>
</evidence>
<dbReference type="NCBIfam" id="TIGR03652">
    <property type="entry name" value="FeS_repair_RIC"/>
    <property type="match status" value="1"/>
</dbReference>
<keyword evidence="4" id="KW-0408">Iron</keyword>
<dbReference type="InterPro" id="IPR038062">
    <property type="entry name" value="ScdA-like_N_sf"/>
</dbReference>
<keyword evidence="7" id="KW-1185">Reference proteome</keyword>
<dbReference type="InterPro" id="IPR012312">
    <property type="entry name" value="Hemerythrin-like"/>
</dbReference>
<reference evidence="6" key="1">
    <citation type="submission" date="2009-01" db="EMBL/GenBank/DDBJ databases">
        <title>Complete sequence of Anaeromyxobacter dehalogenans 2CP-1.</title>
        <authorList>
            <consortium name="US DOE Joint Genome Institute"/>
            <person name="Lucas S."/>
            <person name="Copeland A."/>
            <person name="Lapidus A."/>
            <person name="Glavina del Rio T."/>
            <person name="Dalin E."/>
            <person name="Tice H."/>
            <person name="Bruce D."/>
            <person name="Goodwin L."/>
            <person name="Pitluck S."/>
            <person name="Saunders E."/>
            <person name="Brettin T."/>
            <person name="Detter J.C."/>
            <person name="Han C."/>
            <person name="Larimer F."/>
            <person name="Land M."/>
            <person name="Hauser L."/>
            <person name="Kyrpides N."/>
            <person name="Ovchinnikova G."/>
            <person name="Beliaev A.S."/>
            <person name="Richardson P."/>
        </authorList>
    </citation>
    <scope>NUCLEOTIDE SEQUENCE</scope>
    <source>
        <strain evidence="6">2CP-1</strain>
    </source>
</reference>
<dbReference type="KEGG" id="acp:A2cp1_1824"/>
<dbReference type="RefSeq" id="WP_012633088.1">
    <property type="nucleotide sequence ID" value="NC_011891.1"/>
</dbReference>
<protein>
    <recommendedName>
        <fullName evidence="5">Hemerythrin-like domain-containing protein</fullName>
    </recommendedName>
</protein>
<evidence type="ECO:0000313" key="6">
    <source>
        <dbReference type="EMBL" id="ACL65166.1"/>
    </source>
</evidence>
<evidence type="ECO:0000313" key="7">
    <source>
        <dbReference type="Proteomes" id="UP000007089"/>
    </source>
</evidence>
<proteinExistence type="predicted"/>
<keyword evidence="3" id="KW-0479">Metal-binding</keyword>
<organism evidence="6 7">
    <name type="scientific">Anaeromyxobacter dehalogenans (strain ATCC BAA-258 / DSM 21875 / 2CP-1)</name>
    <dbReference type="NCBI Taxonomy" id="455488"/>
    <lineage>
        <taxon>Bacteria</taxon>
        <taxon>Pseudomonadati</taxon>
        <taxon>Myxococcota</taxon>
        <taxon>Myxococcia</taxon>
        <taxon>Myxococcales</taxon>
        <taxon>Cystobacterineae</taxon>
        <taxon>Anaeromyxobacteraceae</taxon>
        <taxon>Anaeromyxobacter</taxon>
    </lineage>
</organism>
<dbReference type="AlphaFoldDB" id="B8J6I5"/>
<sequence length="231" mass="25727">MPAIDRNATVAEIVTAHAVTARIFQKHRIDFCCHGDVSVAEACRPRALDPDTVFAELEASLPQANGDEDPRALSTFALVARIVDRHHAYLRRTLPFLEPLAHKVASVHGDHNPRLLGVRDAFLELAAALEPHLDHEEAVLFPALLSPAPDREILRKELEGMMSDHLQVGALLERIRALSEGFTVPEWGCRSYRVLMSELETLETDVLRHVHLENHVLMPRFAGRATAEARG</sequence>
<dbReference type="Proteomes" id="UP000007089">
    <property type="component" value="Chromosome"/>
</dbReference>
<dbReference type="Gene3D" id="1.10.3910.10">
    <property type="entry name" value="SP0561-like"/>
    <property type="match status" value="1"/>
</dbReference>
<comment type="subcellular location">
    <subcellularLocation>
        <location evidence="1">Cytoplasm</location>
    </subcellularLocation>
</comment>
<dbReference type="PANTHER" id="PTHR36438:SF1">
    <property type="entry name" value="IRON-SULFUR CLUSTER REPAIR PROTEIN YTFE"/>
    <property type="match status" value="1"/>
</dbReference>
<dbReference type="EMBL" id="CP001359">
    <property type="protein sequence ID" value="ACL65166.1"/>
    <property type="molecule type" value="Genomic_DNA"/>
</dbReference>
<dbReference type="GO" id="GO:0046872">
    <property type="term" value="F:metal ion binding"/>
    <property type="evidence" value="ECO:0007669"/>
    <property type="project" value="UniProtKB-KW"/>
</dbReference>
<evidence type="ECO:0000256" key="2">
    <source>
        <dbReference type="ARBA" id="ARBA00022490"/>
    </source>
</evidence>
<dbReference type="Pfam" id="PF04405">
    <property type="entry name" value="ScdA_N"/>
    <property type="match status" value="1"/>
</dbReference>
<evidence type="ECO:0000256" key="1">
    <source>
        <dbReference type="ARBA" id="ARBA00004496"/>
    </source>
</evidence>
<dbReference type="Gene3D" id="1.20.120.520">
    <property type="entry name" value="nmb1532 protein domain like"/>
    <property type="match status" value="1"/>
</dbReference>